<protein>
    <submittedName>
        <fullName evidence="4">LuxR family transcriptional regulator</fullName>
    </submittedName>
</protein>
<evidence type="ECO:0000259" key="3">
    <source>
        <dbReference type="PROSITE" id="PS50043"/>
    </source>
</evidence>
<dbReference type="Gene3D" id="1.25.40.10">
    <property type="entry name" value="Tetratricopeptide repeat domain"/>
    <property type="match status" value="1"/>
</dbReference>
<dbReference type="PANTHER" id="PTHR16305:SF35">
    <property type="entry name" value="TRANSCRIPTIONAL ACTIVATOR DOMAIN"/>
    <property type="match status" value="1"/>
</dbReference>
<evidence type="ECO:0000313" key="4">
    <source>
        <dbReference type="EMBL" id="GAA0265692.1"/>
    </source>
</evidence>
<keyword evidence="5" id="KW-1185">Reference proteome</keyword>
<dbReference type="InterPro" id="IPR027417">
    <property type="entry name" value="P-loop_NTPase"/>
</dbReference>
<dbReference type="PROSITE" id="PS50043">
    <property type="entry name" value="HTH_LUXR_2"/>
    <property type="match status" value="1"/>
</dbReference>
<sequence length="909" mass="96458">MTVVARETAPAPLGREAELDRLRGLVDAAGGAALSVRGGPGTGKTLLLDLVAAYAERGGPRVLRVAGCRPEFALAWGGLHRLLRPLLAGANALPAALSTAFGGAAADPFLVALATLDLLSAAGRDEPLLLLVDDAQWLDEETLGALAYVARRLDGEPVGLVVARRSSPEPRSGLDWPELRLGPLPAELAVRLLAEEHPDAPAVLRERWLREAAGNPLALRELPRSRGARTDQLDGVPLTPRLADAFASELFGLRPSTRALLLLLAADAGGTLAELLAAGARFTGRPVEPAELLPALDGGLVTLTAGRPAFTQPLLRWAIYADASRADRYRAHQAFVQVLEPHADDGTGIDRRVYHRAAIASGPDAALADALDTVAEQVRRRGRVALAARCYEAAAGLSADPEHRGRRLVDAAVLADQLGDRDDALRTADLADALPLAPADQQRVRLLRLAQEPTPPAPAVVRDAARHAADAAPEAASSLLLTVAEHSRWTDPGRRAREALRAAAGRLPVAERLAVEALAAPEATARRLTELLTDLPVADEGPTPGDRNRLLGTAAAAVGQFALAVPLLTEAARRFKAQHRQSMLAEALTERAWAHVQLRQWSAALDDATEAGRLARRTGRPRCSASSALAEAVVGGVRGGTEPALASIDRVEHVVQPHGAGRLLAQVQVARGLTLLTAGQYSEAVDAFLRLLTAGDPACSALAGSWVIGDLAEASVRAGRTDEVQPLIERVEVTAERTGSPRARMALLYARPLLAADDTAEALFRTALSSEHVTGPFTRSRLQLSYGEWLRRRRRVSDARHQLAAAHAAFTALGLPLWADRARAELLGSGIRGDAPPSAGLTDLTAAELQIARLAASGKSNRQIGEQLFLSHRTVSSHLYRIYPKLRISSRAQLHEVLARLDPPTEDSA</sequence>
<dbReference type="RefSeq" id="WP_344652301.1">
    <property type="nucleotide sequence ID" value="NZ_BAAAGX010000025.1"/>
</dbReference>
<keyword evidence="1" id="KW-0547">Nucleotide-binding</keyword>
<dbReference type="Gene3D" id="1.10.10.10">
    <property type="entry name" value="Winged helix-like DNA-binding domain superfamily/Winged helix DNA-binding domain"/>
    <property type="match status" value="1"/>
</dbReference>
<accession>A0ABN0UY85</accession>
<dbReference type="SMART" id="SM00421">
    <property type="entry name" value="HTH_LUXR"/>
    <property type="match status" value="1"/>
</dbReference>
<proteinExistence type="predicted"/>
<name>A0ABN0UY85_9ACTN</name>
<evidence type="ECO:0000256" key="2">
    <source>
        <dbReference type="ARBA" id="ARBA00022840"/>
    </source>
</evidence>
<dbReference type="Proteomes" id="UP001500967">
    <property type="component" value="Unassembled WGS sequence"/>
</dbReference>
<organism evidence="4 5">
    <name type="scientific">Cryptosporangium japonicum</name>
    <dbReference type="NCBI Taxonomy" id="80872"/>
    <lineage>
        <taxon>Bacteria</taxon>
        <taxon>Bacillati</taxon>
        <taxon>Actinomycetota</taxon>
        <taxon>Actinomycetes</taxon>
        <taxon>Cryptosporangiales</taxon>
        <taxon>Cryptosporangiaceae</taxon>
        <taxon>Cryptosporangium</taxon>
    </lineage>
</organism>
<dbReference type="InterPro" id="IPR041664">
    <property type="entry name" value="AAA_16"/>
</dbReference>
<dbReference type="SUPFAM" id="SSF52540">
    <property type="entry name" value="P-loop containing nucleoside triphosphate hydrolases"/>
    <property type="match status" value="1"/>
</dbReference>
<dbReference type="InterPro" id="IPR016032">
    <property type="entry name" value="Sig_transdc_resp-reg_C-effctor"/>
</dbReference>
<dbReference type="SUPFAM" id="SSF48452">
    <property type="entry name" value="TPR-like"/>
    <property type="match status" value="1"/>
</dbReference>
<dbReference type="CDD" id="cd06170">
    <property type="entry name" value="LuxR_C_like"/>
    <property type="match status" value="1"/>
</dbReference>
<dbReference type="EMBL" id="BAAAGX010000025">
    <property type="protein sequence ID" value="GAA0265692.1"/>
    <property type="molecule type" value="Genomic_DNA"/>
</dbReference>
<dbReference type="InterPro" id="IPR036388">
    <property type="entry name" value="WH-like_DNA-bd_sf"/>
</dbReference>
<comment type="caution">
    <text evidence="4">The sequence shown here is derived from an EMBL/GenBank/DDBJ whole genome shotgun (WGS) entry which is preliminary data.</text>
</comment>
<dbReference type="Pfam" id="PF13191">
    <property type="entry name" value="AAA_16"/>
    <property type="match status" value="1"/>
</dbReference>
<keyword evidence="2" id="KW-0067">ATP-binding</keyword>
<dbReference type="InterPro" id="IPR011990">
    <property type="entry name" value="TPR-like_helical_dom_sf"/>
</dbReference>
<gene>
    <name evidence="4" type="ORF">GCM10009539_60360</name>
</gene>
<reference evidence="4 5" key="1">
    <citation type="journal article" date="2019" name="Int. J. Syst. Evol. Microbiol.">
        <title>The Global Catalogue of Microorganisms (GCM) 10K type strain sequencing project: providing services to taxonomists for standard genome sequencing and annotation.</title>
        <authorList>
            <consortium name="The Broad Institute Genomics Platform"/>
            <consortium name="The Broad Institute Genome Sequencing Center for Infectious Disease"/>
            <person name="Wu L."/>
            <person name="Ma J."/>
        </authorList>
    </citation>
    <scope>NUCLEOTIDE SEQUENCE [LARGE SCALE GENOMIC DNA]</scope>
    <source>
        <strain evidence="4 5">JCM 10425</strain>
    </source>
</reference>
<dbReference type="PANTHER" id="PTHR16305">
    <property type="entry name" value="TESTICULAR SOLUBLE ADENYLYL CYCLASE"/>
    <property type="match status" value="1"/>
</dbReference>
<evidence type="ECO:0000256" key="1">
    <source>
        <dbReference type="ARBA" id="ARBA00022741"/>
    </source>
</evidence>
<dbReference type="PRINTS" id="PR00038">
    <property type="entry name" value="HTHLUXR"/>
</dbReference>
<feature type="domain" description="HTH luxR-type" evidence="3">
    <location>
        <begin position="837"/>
        <end position="902"/>
    </location>
</feature>
<dbReference type="SUPFAM" id="SSF46894">
    <property type="entry name" value="C-terminal effector domain of the bipartite response regulators"/>
    <property type="match status" value="1"/>
</dbReference>
<evidence type="ECO:0000313" key="5">
    <source>
        <dbReference type="Proteomes" id="UP001500967"/>
    </source>
</evidence>
<dbReference type="Pfam" id="PF00196">
    <property type="entry name" value="GerE"/>
    <property type="match status" value="1"/>
</dbReference>
<dbReference type="InterPro" id="IPR000792">
    <property type="entry name" value="Tscrpt_reg_LuxR_C"/>
</dbReference>
<dbReference type="PROSITE" id="PS00622">
    <property type="entry name" value="HTH_LUXR_1"/>
    <property type="match status" value="1"/>
</dbReference>